<evidence type="ECO:0000313" key="14">
    <source>
        <dbReference type="Proteomes" id="UP000192578"/>
    </source>
</evidence>
<proteinExistence type="inferred from homology"/>
<dbReference type="EMBL" id="MTYJ01000138">
    <property type="protein sequence ID" value="OQV12727.1"/>
    <property type="molecule type" value="Genomic_DNA"/>
</dbReference>
<evidence type="ECO:0000256" key="1">
    <source>
        <dbReference type="ARBA" id="ARBA00002600"/>
    </source>
</evidence>
<comment type="catalytic activity">
    <reaction evidence="10 11">
        <text>protoporphyrinogen IX + 3 O2 = protoporphyrin IX + 3 H2O2</text>
        <dbReference type="Rhea" id="RHEA:25576"/>
        <dbReference type="ChEBI" id="CHEBI:15379"/>
        <dbReference type="ChEBI" id="CHEBI:16240"/>
        <dbReference type="ChEBI" id="CHEBI:57306"/>
        <dbReference type="ChEBI" id="CHEBI:57307"/>
        <dbReference type="EC" id="1.3.3.4"/>
    </reaction>
</comment>
<evidence type="ECO:0000259" key="12">
    <source>
        <dbReference type="Pfam" id="PF01593"/>
    </source>
</evidence>
<comment type="similarity">
    <text evidence="3 11">Belongs to the protoporphyrinogen/coproporphyrinogen oxidase family. Protoporphyrinogen oxidase subfamily.</text>
</comment>
<dbReference type="Pfam" id="PF01593">
    <property type="entry name" value="Amino_oxidase"/>
    <property type="match status" value="1"/>
</dbReference>
<feature type="domain" description="Amine oxidase" evidence="12">
    <location>
        <begin position="17"/>
        <end position="484"/>
    </location>
</feature>
<evidence type="ECO:0000256" key="2">
    <source>
        <dbReference type="ARBA" id="ARBA00005073"/>
    </source>
</evidence>
<dbReference type="GO" id="GO:0006782">
    <property type="term" value="P:protoporphyrinogen IX biosynthetic process"/>
    <property type="evidence" value="ECO:0007669"/>
    <property type="project" value="UniProtKB-UniRule"/>
</dbReference>
<name>A0A1W0WC21_HYPEX</name>
<keyword evidence="6 11" id="KW-0274">FAD</keyword>
<dbReference type="SUPFAM" id="SSF51905">
    <property type="entry name" value="FAD/NAD(P)-binding domain"/>
    <property type="match status" value="1"/>
</dbReference>
<dbReference type="GO" id="GO:0005743">
    <property type="term" value="C:mitochondrial inner membrane"/>
    <property type="evidence" value="ECO:0007669"/>
    <property type="project" value="UniProtKB-SubCell"/>
</dbReference>
<dbReference type="OrthoDB" id="419752at2759"/>
<dbReference type="EC" id="1.3.3.4" evidence="4 11"/>
<evidence type="ECO:0000313" key="13">
    <source>
        <dbReference type="EMBL" id="OQV12727.1"/>
    </source>
</evidence>
<dbReference type="PANTHER" id="PTHR42923">
    <property type="entry name" value="PROTOPORPHYRINOGEN OXIDASE"/>
    <property type="match status" value="1"/>
</dbReference>
<dbReference type="SUPFAM" id="SSF54373">
    <property type="entry name" value="FAD-linked reductases, C-terminal domain"/>
    <property type="match status" value="1"/>
</dbReference>
<evidence type="ECO:0000256" key="5">
    <source>
        <dbReference type="ARBA" id="ARBA00022630"/>
    </source>
</evidence>
<reference evidence="14" key="1">
    <citation type="submission" date="2017-01" db="EMBL/GenBank/DDBJ databases">
        <title>Comparative genomics of anhydrobiosis in the tardigrade Hypsibius dujardini.</title>
        <authorList>
            <person name="Yoshida Y."/>
            <person name="Koutsovoulos G."/>
            <person name="Laetsch D."/>
            <person name="Stevens L."/>
            <person name="Kumar S."/>
            <person name="Horikawa D."/>
            <person name="Ishino K."/>
            <person name="Komine S."/>
            <person name="Tomita M."/>
            <person name="Blaxter M."/>
            <person name="Arakawa K."/>
        </authorList>
    </citation>
    <scope>NUCLEOTIDE SEQUENCE [LARGE SCALE GENOMIC DNA]</scope>
    <source>
        <strain evidence="14">Z151</strain>
    </source>
</reference>
<dbReference type="PANTHER" id="PTHR42923:SF3">
    <property type="entry name" value="PROTOPORPHYRINOGEN OXIDASE"/>
    <property type="match status" value="1"/>
</dbReference>
<evidence type="ECO:0000256" key="9">
    <source>
        <dbReference type="ARBA" id="ARBA00023244"/>
    </source>
</evidence>
<evidence type="ECO:0000256" key="10">
    <source>
        <dbReference type="ARBA" id="ARBA00047554"/>
    </source>
</evidence>
<keyword evidence="7 11" id="KW-0560">Oxidoreductase</keyword>
<dbReference type="Gene3D" id="3.50.50.60">
    <property type="entry name" value="FAD/NAD(P)-binding domain"/>
    <property type="match status" value="1"/>
</dbReference>
<keyword evidence="5 11" id="KW-0285">Flavoprotein</keyword>
<dbReference type="AlphaFoldDB" id="A0A1W0WC21"/>
<comment type="cofactor">
    <cofactor evidence="11">
        <name>FAD</name>
        <dbReference type="ChEBI" id="CHEBI:57692"/>
    </cofactor>
    <text evidence="11">Binds 1 FAD per subunit.</text>
</comment>
<keyword evidence="9 11" id="KW-0627">Porphyrin biosynthesis</keyword>
<evidence type="ECO:0000256" key="6">
    <source>
        <dbReference type="ARBA" id="ARBA00022827"/>
    </source>
</evidence>
<evidence type="ECO:0000256" key="11">
    <source>
        <dbReference type="RuleBase" id="RU367069"/>
    </source>
</evidence>
<evidence type="ECO:0000256" key="8">
    <source>
        <dbReference type="ARBA" id="ARBA00023133"/>
    </source>
</evidence>
<dbReference type="InterPro" id="IPR036188">
    <property type="entry name" value="FAD/NAD-bd_sf"/>
</dbReference>
<dbReference type="NCBIfam" id="TIGR00562">
    <property type="entry name" value="proto_IX_ox"/>
    <property type="match status" value="1"/>
</dbReference>
<dbReference type="InterPro" id="IPR050464">
    <property type="entry name" value="Zeta_carotene_desat/Oxidored"/>
</dbReference>
<evidence type="ECO:0000256" key="4">
    <source>
        <dbReference type="ARBA" id="ARBA00012867"/>
    </source>
</evidence>
<protein>
    <recommendedName>
        <fullName evidence="4 11">Protoporphyrinogen oxidase</fullName>
        <ecNumber evidence="4 11">1.3.3.4</ecNumber>
    </recommendedName>
</protein>
<accession>A0A1W0WC21</accession>
<organism evidence="13 14">
    <name type="scientific">Hypsibius exemplaris</name>
    <name type="common">Freshwater tardigrade</name>
    <dbReference type="NCBI Taxonomy" id="2072580"/>
    <lineage>
        <taxon>Eukaryota</taxon>
        <taxon>Metazoa</taxon>
        <taxon>Ecdysozoa</taxon>
        <taxon>Tardigrada</taxon>
        <taxon>Eutardigrada</taxon>
        <taxon>Parachela</taxon>
        <taxon>Hypsibioidea</taxon>
        <taxon>Hypsibiidae</taxon>
        <taxon>Hypsibius</taxon>
    </lineage>
</organism>
<comment type="caution">
    <text evidence="13">The sequence shown here is derived from an EMBL/GenBank/DDBJ whole genome shotgun (WGS) entry which is preliminary data.</text>
</comment>
<evidence type="ECO:0000256" key="3">
    <source>
        <dbReference type="ARBA" id="ARBA00010551"/>
    </source>
</evidence>
<dbReference type="GO" id="GO:0004729">
    <property type="term" value="F:oxygen-dependent protoporphyrinogen oxidase activity"/>
    <property type="evidence" value="ECO:0007669"/>
    <property type="project" value="UniProtKB-UniRule"/>
</dbReference>
<sequence length="487" mass="52918">MSVITVMASVGIIGGGISGLSAAHYLSKLSATKVKKIILYEASDRLGGWIQTSQGDDGSLFESGPRSVRPIGAAAQTTLSLVEDVGLSDQVISIPRSHSAAKNRLIYANGQLHFLPNQLADLFKVKAPLTSRLFPRLLAEVFVGKSGEEDESVDSFFRRRLGDEVADYYVNSMCHGIFAGDSRKLSIRSCFKDIWSLEQRHGSLVGAAVSGIFSRAESPKNAQSVCALAKRAKSENWAVWSLKKGLEDLPRAIEQSLLRDDRIEIRKGTSVSAISFVNQSSVQVTAGGKSDDFRHVISSVYAGTLAQLLPTTIPLISAVLRKILAVNVAVINVEYDRLIFPLSAFGYLVPSSENSKILGVIFDSCLFNEHSQKRNSTRLTCMLGGAYFEKHFGKVNSIEDGALIAAALDSISEHLKIQQKPTRIKMTLHKNCIPQYHVGHQADVAAVRKSIAEQNWPLSLIGSSYDGVSINDCVHGGKMVADKIKND</sequence>
<gene>
    <name evidence="13" type="ORF">BV898_13047</name>
</gene>
<dbReference type="InterPro" id="IPR002937">
    <property type="entry name" value="Amino_oxidase"/>
</dbReference>
<dbReference type="Proteomes" id="UP000192578">
    <property type="component" value="Unassembled WGS sequence"/>
</dbReference>
<comment type="function">
    <text evidence="1 11">Catalyzes the 6-electron oxidation of protoporphyrinogen-IX to form protoporphyrin-IX.</text>
</comment>
<comment type="pathway">
    <text evidence="2 11">Porphyrin-containing compound metabolism; protoporphyrin-IX biosynthesis; protoporphyrin-IX from protoporphyrinogen-IX: step 1/1.</text>
</comment>
<evidence type="ECO:0000256" key="7">
    <source>
        <dbReference type="ARBA" id="ARBA00023002"/>
    </source>
</evidence>
<dbReference type="UniPathway" id="UPA00251">
    <property type="reaction ID" value="UER00324"/>
</dbReference>
<comment type="subcellular location">
    <subcellularLocation>
        <location evidence="11">Mitochondrion inner membrane</location>
    </subcellularLocation>
</comment>
<keyword evidence="8 11" id="KW-0350">Heme biosynthesis</keyword>
<keyword evidence="14" id="KW-1185">Reference proteome</keyword>
<dbReference type="InterPro" id="IPR004572">
    <property type="entry name" value="Protoporphyrinogen_oxidase"/>
</dbReference>